<feature type="compositionally biased region" description="Basic and acidic residues" evidence="1">
    <location>
        <begin position="338"/>
        <end position="364"/>
    </location>
</feature>
<name>A0A8H4GSE4_9EURO</name>
<reference evidence="2" key="1">
    <citation type="journal article" date="2020" name="bioRxiv">
        <title>Genomic and phenotypic heterogeneity of clinical isolates of the human pathogens Aspergillus fumigatus, Aspergillus lentulus and Aspergillus fumigatiaffinis.</title>
        <authorList>
            <person name="dos Santos R.A.C."/>
            <person name="Steenwyk J.L."/>
            <person name="Rivero-Menendez O."/>
            <person name="Mead M.E."/>
            <person name="Silva L.P."/>
            <person name="Bastos R.W."/>
            <person name="Alastruey-Izquierdo A."/>
            <person name="Goldman G.H."/>
            <person name="Rokas A."/>
        </authorList>
    </citation>
    <scope>NUCLEOTIDE SEQUENCE</scope>
    <source>
        <strain evidence="2">CNM-CM6805</strain>
    </source>
</reference>
<keyword evidence="3" id="KW-1185">Reference proteome</keyword>
<dbReference type="Proteomes" id="UP000653565">
    <property type="component" value="Unassembled WGS sequence"/>
</dbReference>
<comment type="caution">
    <text evidence="2">The sequence shown here is derived from an EMBL/GenBank/DDBJ whole genome shotgun (WGS) entry which is preliminary data.</text>
</comment>
<accession>A0A8H4GSE4</accession>
<organism evidence="2 3">
    <name type="scientific">Aspergillus fumigatiaffinis</name>
    <dbReference type="NCBI Taxonomy" id="340414"/>
    <lineage>
        <taxon>Eukaryota</taxon>
        <taxon>Fungi</taxon>
        <taxon>Dikarya</taxon>
        <taxon>Ascomycota</taxon>
        <taxon>Pezizomycotina</taxon>
        <taxon>Eurotiomycetes</taxon>
        <taxon>Eurotiomycetidae</taxon>
        <taxon>Eurotiales</taxon>
        <taxon>Aspergillaceae</taxon>
        <taxon>Aspergillus</taxon>
        <taxon>Aspergillus subgen. Fumigati</taxon>
    </lineage>
</organism>
<reference evidence="2" key="2">
    <citation type="submission" date="2020-04" db="EMBL/GenBank/DDBJ databases">
        <authorList>
            <person name="Santos R.A.C."/>
            <person name="Steenwyk J.L."/>
            <person name="Rivero-Menendez O."/>
            <person name="Mead M.E."/>
            <person name="Silva L.P."/>
            <person name="Bastos R.W."/>
            <person name="Alastruey-Izquierdo A."/>
            <person name="Goldman G.H."/>
            <person name="Rokas A."/>
        </authorList>
    </citation>
    <scope>NUCLEOTIDE SEQUENCE</scope>
    <source>
        <strain evidence="2">CNM-CM6805</strain>
    </source>
</reference>
<feature type="region of interest" description="Disordered" evidence="1">
    <location>
        <begin position="1"/>
        <end position="42"/>
    </location>
</feature>
<evidence type="ECO:0000313" key="3">
    <source>
        <dbReference type="Proteomes" id="UP000653565"/>
    </source>
</evidence>
<proteinExistence type="predicted"/>
<evidence type="ECO:0000256" key="1">
    <source>
        <dbReference type="SAM" id="MobiDB-lite"/>
    </source>
</evidence>
<dbReference type="EMBL" id="JAAAPX010000192">
    <property type="protein sequence ID" value="KAF4227252.1"/>
    <property type="molecule type" value="Genomic_DNA"/>
</dbReference>
<feature type="region of interest" description="Disordered" evidence="1">
    <location>
        <begin position="310"/>
        <end position="377"/>
    </location>
</feature>
<protein>
    <submittedName>
        <fullName evidence="2">Uncharacterized protein</fullName>
    </submittedName>
</protein>
<evidence type="ECO:0000313" key="2">
    <source>
        <dbReference type="EMBL" id="KAF4227252.1"/>
    </source>
</evidence>
<gene>
    <name evidence="2" type="ORF">CNMCM6805_003284</name>
</gene>
<sequence length="377" mass="42446">MAKPVSIHTHRGSQVPCNLNADESTPPEQHKFPLTPPPTAERQASDTVVARVLRIFNCIRSGSGPVVSHSPNIKLQREQFSELLSRLNKDEELHSYVNDKVRWDYDPESEQLQIRMPSPTIIDEGGPASEFAALITNGGSSRILLRADKSEDGQSDDTKICLQRQPDAQFQHCLAAYPGVVVEVSYSQNGNLRKLAWEYIMNSNGNIKVVVGINIKYDGKESTVSLWRPAYVQEEGEEFDVLEVDQVIEAEVFRTQDGRPANKCRRLSINLSDFGPDELSDGYERKELSISYETLVKLLNRAERIHQARESAPGLRGIESKRPIRKRKLRSSSPAEQLRCDDEAKRRRQEAQAEERTAASDKDYVPPSSRRRGAGKP</sequence>
<feature type="compositionally biased region" description="Polar residues" evidence="1">
    <location>
        <begin position="15"/>
        <end position="27"/>
    </location>
</feature>
<dbReference type="AlphaFoldDB" id="A0A8H4GSE4"/>